<evidence type="ECO:0000256" key="9">
    <source>
        <dbReference type="RuleBase" id="RU362118"/>
    </source>
</evidence>
<dbReference type="InterPro" id="IPR015422">
    <property type="entry name" value="PyrdxlP-dep_Trfase_small"/>
</dbReference>
<dbReference type="InterPro" id="IPR006233">
    <property type="entry name" value="Cys_b_lyase_bac"/>
</dbReference>
<comment type="cofactor">
    <cofactor evidence="1 9">
        <name>pyridoxal 5'-phosphate</name>
        <dbReference type="ChEBI" id="CHEBI:597326"/>
    </cofactor>
</comment>
<feature type="modified residue" description="N6-(pyridoxal phosphate)lysine" evidence="8">
    <location>
        <position position="205"/>
    </location>
</feature>
<dbReference type="PANTHER" id="PTHR43500">
    <property type="entry name" value="CYSTATHIONINE BETA-LYASE-RELATED"/>
    <property type="match status" value="1"/>
</dbReference>
<dbReference type="FunFam" id="3.40.640.10:FF:000062">
    <property type="entry name" value="Cystathionine beta-lyase"/>
    <property type="match status" value="1"/>
</dbReference>
<reference evidence="10" key="1">
    <citation type="journal article" date="2014" name="Int. J. Syst. Evol. Microbiol.">
        <title>Complete genome sequence of Corynebacterium casei LMG S-19264T (=DSM 44701T), isolated from a smear-ripened cheese.</title>
        <authorList>
            <consortium name="US DOE Joint Genome Institute (JGI-PGF)"/>
            <person name="Walter F."/>
            <person name="Albersmeier A."/>
            <person name="Kalinowski J."/>
            <person name="Ruckert C."/>
        </authorList>
    </citation>
    <scope>NUCLEOTIDE SEQUENCE</scope>
    <source>
        <strain evidence="10">KCTC 42731</strain>
    </source>
</reference>
<accession>A0A919BGS5</accession>
<dbReference type="PIRSF" id="PIRSF001434">
    <property type="entry name" value="CGS"/>
    <property type="match status" value="1"/>
</dbReference>
<dbReference type="InterPro" id="IPR015421">
    <property type="entry name" value="PyrdxlP-dep_Trfase_major"/>
</dbReference>
<keyword evidence="3 8" id="KW-0663">Pyridoxal phosphate</keyword>
<evidence type="ECO:0000256" key="2">
    <source>
        <dbReference type="ARBA" id="ARBA00009077"/>
    </source>
</evidence>
<evidence type="ECO:0000256" key="8">
    <source>
        <dbReference type="PIRSR" id="PIRSR001434-2"/>
    </source>
</evidence>
<dbReference type="Proteomes" id="UP000623842">
    <property type="component" value="Unassembled WGS sequence"/>
</dbReference>
<evidence type="ECO:0000256" key="3">
    <source>
        <dbReference type="ARBA" id="ARBA00022898"/>
    </source>
</evidence>
<dbReference type="PANTHER" id="PTHR43500:SF1">
    <property type="entry name" value="CYSTATHIONINE BETA-LYASE-RELATED"/>
    <property type="match status" value="1"/>
</dbReference>
<evidence type="ECO:0000256" key="1">
    <source>
        <dbReference type="ARBA" id="ARBA00001933"/>
    </source>
</evidence>
<dbReference type="NCBIfam" id="TIGR01324">
    <property type="entry name" value="cysta_beta_ly_B"/>
    <property type="match status" value="1"/>
</dbReference>
<evidence type="ECO:0000256" key="4">
    <source>
        <dbReference type="ARBA" id="ARBA00023239"/>
    </source>
</evidence>
<sequence>MKKQTKIVNAGRDSKWTRGVVNPPVERASTVVFNSVKEMKHATANRGNQVLFYGRRGTSTSFAFQDAMTDLEGGAGCALYPSGTAAITNAILAFVETGDHLLMVDTAYEPTRDFCDKVLTRIGVETTYYDPLIGKDIKSLIKPNTKVIFLESPGSNSMEVQDVPGIAEVAHQHNCIVMLDNTWAAGVLFDPFKHGVDISIQAATKYIVGHSDVMLGTAVANEKYWEQLRENSYLMGQCTSPDDLYLAMRGIRTLGVRLKQHEENALKVANWLKTREEVDVILHPAFESCPGHEIFKRDFTGSNGLFSFVLNRGDQASLNALLDGMHHFKMGYSWGGFESLILGNTNTGRLRTATKWPYENPLIRLHIGLEDADDLIEDLANGLDRLNTHLQNR</sequence>
<evidence type="ECO:0000313" key="10">
    <source>
        <dbReference type="EMBL" id="GHF91084.1"/>
    </source>
</evidence>
<evidence type="ECO:0000256" key="7">
    <source>
        <dbReference type="ARBA" id="ARBA00047625"/>
    </source>
</evidence>
<reference evidence="10" key="2">
    <citation type="submission" date="2020-09" db="EMBL/GenBank/DDBJ databases">
        <authorList>
            <person name="Sun Q."/>
            <person name="Kim S."/>
        </authorList>
    </citation>
    <scope>NUCLEOTIDE SEQUENCE</scope>
    <source>
        <strain evidence="10">KCTC 42731</strain>
    </source>
</reference>
<comment type="caution">
    <text evidence="10">The sequence shown here is derived from an EMBL/GenBank/DDBJ whole genome shotgun (WGS) entry which is preliminary data.</text>
</comment>
<dbReference type="Gene3D" id="3.90.1150.10">
    <property type="entry name" value="Aspartate Aminotransferase, domain 1"/>
    <property type="match status" value="1"/>
</dbReference>
<dbReference type="AlphaFoldDB" id="A0A919BGS5"/>
<name>A0A919BGS5_9GAMM</name>
<dbReference type="EMBL" id="BNCK01000004">
    <property type="protein sequence ID" value="GHF91084.1"/>
    <property type="molecule type" value="Genomic_DNA"/>
</dbReference>
<dbReference type="GO" id="GO:0019346">
    <property type="term" value="P:transsulfuration"/>
    <property type="evidence" value="ECO:0007669"/>
    <property type="project" value="InterPro"/>
</dbReference>
<comment type="catalytic activity">
    <reaction evidence="7">
        <text>an S-substituted L-cysteine + H2O = a thiol + pyruvate + NH4(+)</text>
        <dbReference type="Rhea" id="RHEA:18121"/>
        <dbReference type="ChEBI" id="CHEBI:15361"/>
        <dbReference type="ChEBI" id="CHEBI:15377"/>
        <dbReference type="ChEBI" id="CHEBI:28938"/>
        <dbReference type="ChEBI" id="CHEBI:29256"/>
        <dbReference type="ChEBI" id="CHEBI:58717"/>
        <dbReference type="EC" id="4.4.1.13"/>
    </reaction>
</comment>
<dbReference type="NCBIfam" id="NF006538">
    <property type="entry name" value="PRK09028.1"/>
    <property type="match status" value="1"/>
</dbReference>
<dbReference type="InterPro" id="IPR015424">
    <property type="entry name" value="PyrdxlP-dep_Trfase"/>
</dbReference>
<proteinExistence type="inferred from homology"/>
<evidence type="ECO:0000256" key="6">
    <source>
        <dbReference type="ARBA" id="ARBA00047517"/>
    </source>
</evidence>
<comment type="pathway">
    <text evidence="5">Amino-acid biosynthesis; L-methionine biosynthesis via de novo pathway; L-homocysteine from L-cystathionine: step 1/1.</text>
</comment>
<comment type="catalytic activity">
    <reaction evidence="6">
        <text>L,L-cystathionine + H2O = L-homocysteine + pyruvate + NH4(+)</text>
        <dbReference type="Rhea" id="RHEA:13965"/>
        <dbReference type="ChEBI" id="CHEBI:15361"/>
        <dbReference type="ChEBI" id="CHEBI:15377"/>
        <dbReference type="ChEBI" id="CHEBI:28938"/>
        <dbReference type="ChEBI" id="CHEBI:58161"/>
        <dbReference type="ChEBI" id="CHEBI:58199"/>
    </reaction>
</comment>
<evidence type="ECO:0000256" key="5">
    <source>
        <dbReference type="ARBA" id="ARBA00046315"/>
    </source>
</evidence>
<dbReference type="SUPFAM" id="SSF53383">
    <property type="entry name" value="PLP-dependent transferases"/>
    <property type="match status" value="1"/>
</dbReference>
<keyword evidence="11" id="KW-1185">Reference proteome</keyword>
<dbReference type="InterPro" id="IPR054542">
    <property type="entry name" value="Cys_met_metab_PP"/>
</dbReference>
<dbReference type="GO" id="GO:0047804">
    <property type="term" value="F:cysteine-S-conjugate beta-lyase activity"/>
    <property type="evidence" value="ECO:0007669"/>
    <property type="project" value="UniProtKB-EC"/>
</dbReference>
<organism evidence="10 11">
    <name type="scientific">Thalassotalea marina</name>
    <dbReference type="NCBI Taxonomy" id="1673741"/>
    <lineage>
        <taxon>Bacteria</taxon>
        <taxon>Pseudomonadati</taxon>
        <taxon>Pseudomonadota</taxon>
        <taxon>Gammaproteobacteria</taxon>
        <taxon>Alteromonadales</taxon>
        <taxon>Colwelliaceae</taxon>
        <taxon>Thalassotalea</taxon>
    </lineage>
</organism>
<dbReference type="Pfam" id="PF01053">
    <property type="entry name" value="Cys_Met_Meta_PP"/>
    <property type="match status" value="1"/>
</dbReference>
<dbReference type="GO" id="GO:0030170">
    <property type="term" value="F:pyridoxal phosphate binding"/>
    <property type="evidence" value="ECO:0007669"/>
    <property type="project" value="InterPro"/>
</dbReference>
<evidence type="ECO:0000313" key="11">
    <source>
        <dbReference type="Proteomes" id="UP000623842"/>
    </source>
</evidence>
<dbReference type="PROSITE" id="PS00868">
    <property type="entry name" value="CYS_MET_METAB_PP"/>
    <property type="match status" value="1"/>
</dbReference>
<dbReference type="GO" id="GO:0019450">
    <property type="term" value="P:L-cysteine catabolic process to pyruvate"/>
    <property type="evidence" value="ECO:0007669"/>
    <property type="project" value="TreeGrafter"/>
</dbReference>
<gene>
    <name evidence="10" type="ORF">GCM10017161_18570</name>
</gene>
<dbReference type="InterPro" id="IPR000277">
    <property type="entry name" value="Cys/Met-Metab_PyrdxlP-dep_enz"/>
</dbReference>
<comment type="similarity">
    <text evidence="2 9">Belongs to the trans-sulfuration enzymes family.</text>
</comment>
<dbReference type="CDD" id="cd00614">
    <property type="entry name" value="CGS_like"/>
    <property type="match status" value="1"/>
</dbReference>
<keyword evidence="4" id="KW-0456">Lyase</keyword>
<dbReference type="RefSeq" id="WP_229854638.1">
    <property type="nucleotide sequence ID" value="NZ_BNCK01000004.1"/>
</dbReference>
<dbReference type="Gene3D" id="3.40.640.10">
    <property type="entry name" value="Type I PLP-dependent aspartate aminotransferase-like (Major domain)"/>
    <property type="match status" value="1"/>
</dbReference>
<protein>
    <submittedName>
        <fullName evidence="10">Cystathionine beta-lyase</fullName>
    </submittedName>
</protein>